<evidence type="ECO:0000313" key="1">
    <source>
        <dbReference type="EMBL" id="GAA1978070.1"/>
    </source>
</evidence>
<comment type="caution">
    <text evidence="1">The sequence shown here is derived from an EMBL/GenBank/DDBJ whole genome shotgun (WGS) entry which is preliminary data.</text>
</comment>
<evidence type="ECO:0000313" key="2">
    <source>
        <dbReference type="Proteomes" id="UP001499854"/>
    </source>
</evidence>
<dbReference type="EMBL" id="BAAAQM010000024">
    <property type="protein sequence ID" value="GAA1978070.1"/>
    <property type="molecule type" value="Genomic_DNA"/>
</dbReference>
<gene>
    <name evidence="1" type="ORF">GCM10009838_43440</name>
</gene>
<sequence length="80" mass="8713">MGFLALTWREPRRCDGCHGSGALRRRSSLTRARSVLSRVRSSVTVPGTAQSSVTAGRVDRSRTFSISPIAMKLANIEEPP</sequence>
<accession>A0ABN2S0G9</accession>
<organism evidence="1 2">
    <name type="scientific">Catenulispora subtropica</name>
    <dbReference type="NCBI Taxonomy" id="450798"/>
    <lineage>
        <taxon>Bacteria</taxon>
        <taxon>Bacillati</taxon>
        <taxon>Actinomycetota</taxon>
        <taxon>Actinomycetes</taxon>
        <taxon>Catenulisporales</taxon>
        <taxon>Catenulisporaceae</taxon>
        <taxon>Catenulispora</taxon>
    </lineage>
</organism>
<name>A0ABN2S0G9_9ACTN</name>
<keyword evidence="2" id="KW-1185">Reference proteome</keyword>
<proteinExistence type="predicted"/>
<protein>
    <submittedName>
        <fullName evidence="1">Uncharacterized protein</fullName>
    </submittedName>
</protein>
<reference evidence="1 2" key="1">
    <citation type="journal article" date="2019" name="Int. J. Syst. Evol. Microbiol.">
        <title>The Global Catalogue of Microorganisms (GCM) 10K type strain sequencing project: providing services to taxonomists for standard genome sequencing and annotation.</title>
        <authorList>
            <consortium name="The Broad Institute Genomics Platform"/>
            <consortium name="The Broad Institute Genome Sequencing Center for Infectious Disease"/>
            <person name="Wu L."/>
            <person name="Ma J."/>
        </authorList>
    </citation>
    <scope>NUCLEOTIDE SEQUENCE [LARGE SCALE GENOMIC DNA]</scope>
    <source>
        <strain evidence="1 2">JCM 16013</strain>
    </source>
</reference>
<dbReference type="Proteomes" id="UP001499854">
    <property type="component" value="Unassembled WGS sequence"/>
</dbReference>